<dbReference type="EMBL" id="CP023668">
    <property type="protein sequence ID" value="ATG97407.1"/>
    <property type="molecule type" value="Genomic_DNA"/>
</dbReference>
<gene>
    <name evidence="1" type="ORF">CP520_01370</name>
</gene>
<name>A0A291IRT9_9MOLU</name>
<keyword evidence="2" id="KW-1185">Reference proteome</keyword>
<dbReference type="AlphaFoldDB" id="A0A291IRT9"/>
<protein>
    <submittedName>
        <fullName evidence="1">Uncharacterized protein</fullName>
    </submittedName>
</protein>
<evidence type="ECO:0000313" key="1">
    <source>
        <dbReference type="EMBL" id="ATG97407.1"/>
    </source>
</evidence>
<reference evidence="1 2" key="1">
    <citation type="submission" date="2017-09" db="EMBL/GenBank/DDBJ databases">
        <title>SPAdes assembly of the Mesoplasma lactucae genome.</title>
        <authorList>
            <person name="Knight T.F."/>
            <person name="Rubinstein R."/>
            <person name="Citino T."/>
        </authorList>
    </citation>
    <scope>NUCLEOTIDE SEQUENCE [LARGE SCALE GENOMIC DNA]</scope>
    <source>
        <strain evidence="1 2">831-C4</strain>
    </source>
</reference>
<organism evidence="1 2">
    <name type="scientific">Mesoplasma lactucae ATCC 49193</name>
    <dbReference type="NCBI Taxonomy" id="81460"/>
    <lineage>
        <taxon>Bacteria</taxon>
        <taxon>Bacillati</taxon>
        <taxon>Mycoplasmatota</taxon>
        <taxon>Mollicutes</taxon>
        <taxon>Entomoplasmatales</taxon>
        <taxon>Entomoplasmataceae</taxon>
        <taxon>Mesoplasma</taxon>
    </lineage>
</organism>
<sequence>MKKPTVKFEDGKYVLNKYQSFYVDEDAVEQDLLREIKFPVLIMDTEFFNRSHDPKPNDSGKKLYSDDEPSMIYTLCYSIANSYMDLANRKNKKSISTLYVRRKMNKADFNFKKEMDRMLTTFVNICIAKNIRTLVFAGESNDVKILTNWINNHSNLLNNKKQELFTRNKQTRQLEINTFDIYKTLEKGFSFSDFTTEGEEFYNPKNLKKGIMGENTIQIPSLKLFFDYFKEYYKDKFEEKNGIYELCKDALTFYSTDSFASEKQFQEGIEVIREVRKHCRNDVLKLLYLINFMYVFGVLSNDQAKESGNNKNYEKILHWVW</sequence>
<evidence type="ECO:0000313" key="2">
    <source>
        <dbReference type="Proteomes" id="UP000232227"/>
    </source>
</evidence>
<proteinExistence type="predicted"/>
<accession>A0A291IRT9</accession>
<dbReference type="KEGG" id="mlac:CP520_01370"/>
<dbReference type="Proteomes" id="UP000232227">
    <property type="component" value="Chromosome"/>
</dbReference>